<feature type="domain" description="Reverse transcriptase" evidence="1">
    <location>
        <begin position="4"/>
        <end position="149"/>
    </location>
</feature>
<protein>
    <recommendedName>
        <fullName evidence="1">Reverse transcriptase domain-containing protein</fullName>
    </recommendedName>
</protein>
<dbReference type="EMBL" id="CP133616">
    <property type="protein sequence ID" value="WMV29115.1"/>
    <property type="molecule type" value="Genomic_DNA"/>
</dbReference>
<name>A0AAF0QXZ4_SOLVR</name>
<reference evidence="2" key="1">
    <citation type="submission" date="2023-08" db="EMBL/GenBank/DDBJ databases">
        <title>A de novo genome assembly of Solanum verrucosum Schlechtendal, a Mexican diploid species geographically isolated from the other diploid A-genome species in potato relatives.</title>
        <authorList>
            <person name="Hosaka K."/>
        </authorList>
    </citation>
    <scope>NUCLEOTIDE SEQUENCE</scope>
    <source>
        <tissue evidence="2">Young leaves</tissue>
    </source>
</reference>
<evidence type="ECO:0000313" key="2">
    <source>
        <dbReference type="EMBL" id="WMV29115.1"/>
    </source>
</evidence>
<evidence type="ECO:0000259" key="1">
    <source>
        <dbReference type="Pfam" id="PF00078"/>
    </source>
</evidence>
<gene>
    <name evidence="2" type="ORF">MTR67_022500</name>
</gene>
<organism evidence="2 3">
    <name type="scientific">Solanum verrucosum</name>
    <dbReference type="NCBI Taxonomy" id="315347"/>
    <lineage>
        <taxon>Eukaryota</taxon>
        <taxon>Viridiplantae</taxon>
        <taxon>Streptophyta</taxon>
        <taxon>Embryophyta</taxon>
        <taxon>Tracheophyta</taxon>
        <taxon>Spermatophyta</taxon>
        <taxon>Magnoliopsida</taxon>
        <taxon>eudicotyledons</taxon>
        <taxon>Gunneridae</taxon>
        <taxon>Pentapetalae</taxon>
        <taxon>asterids</taxon>
        <taxon>lamiids</taxon>
        <taxon>Solanales</taxon>
        <taxon>Solanaceae</taxon>
        <taxon>Solanoideae</taxon>
        <taxon>Solaneae</taxon>
        <taxon>Solanum</taxon>
    </lineage>
</organism>
<dbReference type="Pfam" id="PF00078">
    <property type="entry name" value="RVT_1"/>
    <property type="match status" value="1"/>
</dbReference>
<proteinExistence type="predicted"/>
<dbReference type="PANTHER" id="PTHR19446">
    <property type="entry name" value="REVERSE TRANSCRIPTASES"/>
    <property type="match status" value="1"/>
</dbReference>
<dbReference type="AlphaFoldDB" id="A0AAF0QXZ4"/>
<accession>A0AAF0QXZ4</accession>
<dbReference type="InterPro" id="IPR000477">
    <property type="entry name" value="RT_dom"/>
</dbReference>
<sequence length="372" mass="43143">MGQLVDEHQMAFLKGRQILDAAMLANELVDSRVKQKTPGILCKLDIEKAYDHVNWNFLLKILKDMGFGNKWIRFCISNVKFSLIINGSTEGLNHMIRIANGKGWLKGFSAQTVRGDALEVTHLLYADDSLVLCEAEEIQIRHLRAYVARTLQKCQRINRLLLEDDGALDSNNTEYQSLIKEFRAFLSDCKDVLDEATTMKLLESYGRVDELVFFASLKEQYEIVLHHYVQVCSFYAPVWSGLKGKWDGNDILTRVGNKIDTHSRRMARFIDPIRAEDWYAFMKELSVWQTQVIPLQSNMGKFEYEFGPDIPKVHNILQRWKKLRTMSVYEKQAFCTPEFYMWLLEDAESVNFSREGHNGCEDMKERLGHTTC</sequence>
<dbReference type="Proteomes" id="UP001234989">
    <property type="component" value="Chromosome 5"/>
</dbReference>
<evidence type="ECO:0000313" key="3">
    <source>
        <dbReference type="Proteomes" id="UP001234989"/>
    </source>
</evidence>
<keyword evidence="3" id="KW-1185">Reference proteome</keyword>